<dbReference type="HOGENOM" id="CLU_015237_4_1_14"/>
<dbReference type="Pfam" id="PF00571">
    <property type="entry name" value="CBS"/>
    <property type="match status" value="1"/>
</dbReference>
<protein>
    <submittedName>
        <fullName evidence="8">Hemolysin related protein</fullName>
    </submittedName>
</protein>
<dbReference type="STRING" id="743966.MYB_02155"/>
<feature type="transmembrane region" description="Helical" evidence="5">
    <location>
        <begin position="60"/>
        <end position="87"/>
    </location>
</feature>
<feature type="transmembrane region" description="Helical" evidence="5">
    <location>
        <begin position="94"/>
        <end position="114"/>
    </location>
</feature>
<evidence type="ECO:0000256" key="3">
    <source>
        <dbReference type="PROSITE-ProRule" id="PRU00703"/>
    </source>
</evidence>
<dbReference type="SMART" id="SM00116">
    <property type="entry name" value="CBS"/>
    <property type="match status" value="1"/>
</dbReference>
<keyword evidence="1" id="KW-0677">Repeat</keyword>
<evidence type="ECO:0000256" key="5">
    <source>
        <dbReference type="SAM" id="Phobius"/>
    </source>
</evidence>
<keyword evidence="4 5" id="KW-0812">Transmembrane</keyword>
<dbReference type="AlphaFoldDB" id="W5UUH7"/>
<dbReference type="KEGG" id="mbc:MYB_02155"/>
<evidence type="ECO:0000313" key="9">
    <source>
        <dbReference type="Proteomes" id="UP000019229"/>
    </source>
</evidence>
<dbReference type="PROSITE" id="PS51846">
    <property type="entry name" value="CNNM"/>
    <property type="match status" value="1"/>
</dbReference>
<dbReference type="PANTHER" id="PTHR22777">
    <property type="entry name" value="HEMOLYSIN-RELATED"/>
    <property type="match status" value="1"/>
</dbReference>
<dbReference type="GO" id="GO:0005886">
    <property type="term" value="C:plasma membrane"/>
    <property type="evidence" value="ECO:0007669"/>
    <property type="project" value="TreeGrafter"/>
</dbReference>
<dbReference type="PANTHER" id="PTHR22777:SF17">
    <property type="entry name" value="UPF0053 PROTEIN SLL0260"/>
    <property type="match status" value="1"/>
</dbReference>
<dbReference type="RefSeq" id="WP_022934672.1">
    <property type="nucleotide sequence ID" value="NZ_CP007154.1"/>
</dbReference>
<dbReference type="InterPro" id="IPR000644">
    <property type="entry name" value="CBS_dom"/>
</dbReference>
<gene>
    <name evidence="8" type="ORF">MYB_02155</name>
</gene>
<reference evidence="8 9" key="1">
    <citation type="journal article" date="2014" name="Genome Announc.">
        <title>Complete Genome Sequence of Mycoplasma bovoculi Strain M165/69T (ATCC 29104).</title>
        <authorList>
            <person name="Calcutt M.J."/>
            <person name="Foecking M.F."/>
        </authorList>
    </citation>
    <scope>NUCLEOTIDE SEQUENCE [LARGE SCALE GENOMIC DNA]</scope>
    <source>
        <strain evidence="8">M165/69</strain>
    </source>
</reference>
<evidence type="ECO:0000259" key="6">
    <source>
        <dbReference type="PROSITE" id="PS51371"/>
    </source>
</evidence>
<dbReference type="InterPro" id="IPR046342">
    <property type="entry name" value="CBS_dom_sf"/>
</dbReference>
<name>W5UUH7_9BACT</name>
<dbReference type="EMBL" id="CP007154">
    <property type="protein sequence ID" value="AHH45435.1"/>
    <property type="molecule type" value="Genomic_DNA"/>
</dbReference>
<keyword evidence="9" id="KW-1185">Reference proteome</keyword>
<dbReference type="PATRIC" id="fig|743966.3.peg.434"/>
<dbReference type="Gene3D" id="3.10.580.10">
    <property type="entry name" value="CBS-domain"/>
    <property type="match status" value="1"/>
</dbReference>
<evidence type="ECO:0000256" key="4">
    <source>
        <dbReference type="PROSITE-ProRule" id="PRU01193"/>
    </source>
</evidence>
<keyword evidence="4 5" id="KW-0472">Membrane</keyword>
<keyword evidence="4 5" id="KW-1133">Transmembrane helix</keyword>
<dbReference type="SUPFAM" id="SSF54631">
    <property type="entry name" value="CBS-domain pair"/>
    <property type="match status" value="1"/>
</dbReference>
<dbReference type="eggNOG" id="COG1253">
    <property type="taxonomic scope" value="Bacteria"/>
</dbReference>
<evidence type="ECO:0000259" key="7">
    <source>
        <dbReference type="PROSITE" id="PS51846"/>
    </source>
</evidence>
<organism evidence="8 9">
    <name type="scientific">Mesomycoplasma bovoculi M165/69</name>
    <dbReference type="NCBI Taxonomy" id="743966"/>
    <lineage>
        <taxon>Bacteria</taxon>
        <taxon>Bacillati</taxon>
        <taxon>Mycoplasmatota</taxon>
        <taxon>Mycoplasmoidales</taxon>
        <taxon>Metamycoplasmataceae</taxon>
        <taxon>Mesomycoplasma</taxon>
    </lineage>
</organism>
<feature type="domain" description="CBS" evidence="6">
    <location>
        <begin position="197"/>
        <end position="255"/>
    </location>
</feature>
<feature type="domain" description="CNNM transmembrane" evidence="7">
    <location>
        <begin position="1"/>
        <end position="178"/>
    </location>
</feature>
<keyword evidence="2 3" id="KW-0129">CBS domain</keyword>
<dbReference type="OrthoDB" id="9798188at2"/>
<evidence type="ECO:0000313" key="8">
    <source>
        <dbReference type="EMBL" id="AHH45435.1"/>
    </source>
</evidence>
<sequence>MGFYISLGFILLLLFFFSGVFSASESVLSSFSKAKIESSTLSKRVKKTIFKFYDKYEHTLTVILVANNIINILISVIISTLFAGLALNESLQIIVSLAATTPPIIIFGEIYPKIFGRKNPILFLKLFWFLIAGAYYLFYPMAAFITHFIKKNHITNTENELKKIISQGEREGVLEKDESDLAIRALEFDSMRTDKYYTKIKDVVYVDYEDSFDHIVDVFIKNMFSRIPVWQKDQFVGILLAKDILHLSEFQIEDHIIKVPFLSANGLIKQNYDILKKEKTHMGFVTADEKSNKVIGILTFEDILESIFGPIYDEHDYRDNLEIYEISENEIIAFGTTSILTINKSLNINLPTNSKDLQEFLITKAGNKKIVKGRKIIIKQDKHQLEFDILSKDSNVIEVKISKYVDQ</sequence>
<evidence type="ECO:0000256" key="2">
    <source>
        <dbReference type="ARBA" id="ARBA00023122"/>
    </source>
</evidence>
<feature type="transmembrane region" description="Helical" evidence="5">
    <location>
        <begin position="126"/>
        <end position="149"/>
    </location>
</feature>
<evidence type="ECO:0000256" key="1">
    <source>
        <dbReference type="ARBA" id="ARBA00022737"/>
    </source>
</evidence>
<dbReference type="Pfam" id="PF01595">
    <property type="entry name" value="CNNM"/>
    <property type="match status" value="1"/>
</dbReference>
<proteinExistence type="predicted"/>
<dbReference type="InterPro" id="IPR002550">
    <property type="entry name" value="CNNM"/>
</dbReference>
<dbReference type="Proteomes" id="UP000019229">
    <property type="component" value="Chromosome"/>
</dbReference>
<accession>W5UUH7</accession>
<dbReference type="PROSITE" id="PS51371">
    <property type="entry name" value="CBS"/>
    <property type="match status" value="1"/>
</dbReference>